<feature type="compositionally biased region" description="Low complexity" evidence="1">
    <location>
        <begin position="477"/>
        <end position="491"/>
    </location>
</feature>
<feature type="compositionally biased region" description="Basic residues" evidence="1">
    <location>
        <begin position="508"/>
        <end position="534"/>
    </location>
</feature>
<dbReference type="PANTHER" id="PTHR34057:SF10">
    <property type="entry name" value="TRANSPOSASE, PTTA_EN_SPM, PLANT"/>
    <property type="match status" value="1"/>
</dbReference>
<feature type="compositionally biased region" description="Basic and acidic residues" evidence="1">
    <location>
        <begin position="49"/>
        <end position="69"/>
    </location>
</feature>
<dbReference type="PANTHER" id="PTHR34057">
    <property type="entry name" value="ELONGATION FACTOR"/>
    <property type="match status" value="1"/>
</dbReference>
<organism evidence="2 3">
    <name type="scientific">Oldenlandia corymbosa var. corymbosa</name>
    <dbReference type="NCBI Taxonomy" id="529605"/>
    <lineage>
        <taxon>Eukaryota</taxon>
        <taxon>Viridiplantae</taxon>
        <taxon>Streptophyta</taxon>
        <taxon>Embryophyta</taxon>
        <taxon>Tracheophyta</taxon>
        <taxon>Spermatophyta</taxon>
        <taxon>Magnoliopsida</taxon>
        <taxon>eudicotyledons</taxon>
        <taxon>Gunneridae</taxon>
        <taxon>Pentapetalae</taxon>
        <taxon>asterids</taxon>
        <taxon>lamiids</taxon>
        <taxon>Gentianales</taxon>
        <taxon>Rubiaceae</taxon>
        <taxon>Rubioideae</taxon>
        <taxon>Spermacoceae</taxon>
        <taxon>Hedyotis-Oldenlandia complex</taxon>
        <taxon>Oldenlandia</taxon>
    </lineage>
</organism>
<feature type="compositionally biased region" description="Low complexity" evidence="1">
    <location>
        <begin position="85"/>
        <end position="97"/>
    </location>
</feature>
<accession>A0AAV1D084</accession>
<evidence type="ECO:0000256" key="1">
    <source>
        <dbReference type="SAM" id="MobiDB-lite"/>
    </source>
</evidence>
<gene>
    <name evidence="2" type="ORF">OLC1_LOCUS10893</name>
</gene>
<feature type="compositionally biased region" description="Basic and acidic residues" evidence="1">
    <location>
        <begin position="1"/>
        <end position="13"/>
    </location>
</feature>
<feature type="region of interest" description="Disordered" evidence="1">
    <location>
        <begin position="188"/>
        <end position="221"/>
    </location>
</feature>
<proteinExistence type="predicted"/>
<feature type="compositionally biased region" description="Polar residues" evidence="1">
    <location>
        <begin position="449"/>
        <end position="476"/>
    </location>
</feature>
<sequence>MGPELEHETRLDGNKALVVKESGGLSVDTKDESVKCGSNCEGNALSMDKSIDQPILRDENQDVEVKDIELPSTGGKGRVNAGCQDSTESSSSSSFDDTASETEDATSTVDGEVGSNLFTDGSPILDIKAFGDLLRLRKKKLTSHWRTFVHPLMWRCKWAELQVKKLHDLAIKYDRKLVDNKRNSPAEGFDLKSAQFPGENPTDKLMKRKKRRRVEDTMDPSSYLSDHPVLSYFDNKNRTSDDPLDDHLGNQEKIKGVDQSEVHGERLWLESGGGDNFLEELLRKIGLLQTQARDLKCRLGKVMTENTGLFTRTNDTGMAVPANLTISAQFPAAPQNNGDRMAVGSSKDPSQLTSVYTSGSMVMPKVAVPSHAEGSYISNVIQGSNQSLQRSALMKMQANDLLCWPAEDDVLIYDERLRAGMKNYDDLSIPMEKPLVLKEEPESTFNKALSKSELQTDIQQPSKISSTSESELQTDVQQPSKISSISEIEQQTDVQQPLKMRCISKITTPKKRKRKGRKGRPKAVSRKQSSRISG</sequence>
<dbReference type="AlphaFoldDB" id="A0AAV1D084"/>
<keyword evidence="3" id="KW-1185">Reference proteome</keyword>
<dbReference type="Proteomes" id="UP001161247">
    <property type="component" value="Chromosome 4"/>
</dbReference>
<evidence type="ECO:0000313" key="2">
    <source>
        <dbReference type="EMBL" id="CAI9101264.1"/>
    </source>
</evidence>
<dbReference type="EMBL" id="OX459121">
    <property type="protein sequence ID" value="CAI9101264.1"/>
    <property type="molecule type" value="Genomic_DNA"/>
</dbReference>
<feature type="region of interest" description="Disordered" evidence="1">
    <location>
        <begin position="449"/>
        <end position="534"/>
    </location>
</feature>
<reference evidence="2" key="1">
    <citation type="submission" date="2023-03" db="EMBL/GenBank/DDBJ databases">
        <authorList>
            <person name="Julca I."/>
        </authorList>
    </citation>
    <scope>NUCLEOTIDE SEQUENCE</scope>
</reference>
<evidence type="ECO:0000313" key="3">
    <source>
        <dbReference type="Proteomes" id="UP001161247"/>
    </source>
</evidence>
<feature type="region of interest" description="Disordered" evidence="1">
    <location>
        <begin position="1"/>
        <end position="114"/>
    </location>
</feature>
<protein>
    <submittedName>
        <fullName evidence="2">OLC1v1038546C2</fullName>
    </submittedName>
</protein>
<name>A0AAV1D084_OLDCO</name>